<dbReference type="AlphaFoldDB" id="A0A7G6YHG7"/>
<dbReference type="EMBL" id="CP043642">
    <property type="protein sequence ID" value="QNE37932.1"/>
    <property type="molecule type" value="Genomic_DNA"/>
</dbReference>
<sequence>MKHVLLEATHSPGRFFCGAYAVLVLLAVLGLHKPGLWEWATTTQSLTASIAILGPAAVGAVALEAGLRMRHSHRLELRQSVIGVLRPVLSHYLASLIWPLLGFAAGIVVTGAIMVLQNGYGTPVWLWLLATAAGLIFASTCGFAVGIFATFRWFVPPIAALVAYFLFIPFSQFLPNEARWVSHLYFITGDATELFSGYRWSTLAGEAIWYVAISAVVFLVCVARIGTRVSRLFVVALPATAAVAVVGILLVASGKGVITEGYVRPVYACADGRPQVCVAEPYKAAIPALERQFEQFNRKTVGTYLEATKLQQSYAGSAQDLDGSRAIYLQDVGVSAAPIALQMYVQYTLAPNCQGTAEFQNLAEIVYSWLVAQPDPYAALEGKGPVGAASARFERMTESGKVAWLKAHAQDIRTCSLTSAAF</sequence>
<feature type="transmembrane region" description="Helical" evidence="1">
    <location>
        <begin position="46"/>
        <end position="67"/>
    </location>
</feature>
<keyword evidence="1" id="KW-0812">Transmembrane</keyword>
<evidence type="ECO:0000313" key="3">
    <source>
        <dbReference type="EMBL" id="QNE37932.1"/>
    </source>
</evidence>
<feature type="transmembrane region" description="Helical" evidence="1">
    <location>
        <begin position="154"/>
        <end position="174"/>
    </location>
</feature>
<organism evidence="3 4">
    <name type="scientific">Leifsonia shinshuensis</name>
    <dbReference type="NCBI Taxonomy" id="150026"/>
    <lineage>
        <taxon>Bacteria</taxon>
        <taxon>Bacillati</taxon>
        <taxon>Actinomycetota</taxon>
        <taxon>Actinomycetes</taxon>
        <taxon>Micrococcales</taxon>
        <taxon>Microbacteriaceae</taxon>
        <taxon>Leifsonia</taxon>
    </lineage>
</organism>
<dbReference type="EMBL" id="CP043641">
    <property type="protein sequence ID" value="QNE36840.1"/>
    <property type="molecule type" value="Genomic_DNA"/>
</dbReference>
<keyword evidence="3" id="KW-0614">Plasmid</keyword>
<feature type="transmembrane region" description="Helical" evidence="1">
    <location>
        <begin position="12"/>
        <end position="31"/>
    </location>
</feature>
<dbReference type="KEGG" id="lse:F1C12_21860"/>
<name>A0A7G6YHG7_9MICO</name>
<reference evidence="4" key="1">
    <citation type="submission" date="2019-09" db="EMBL/GenBank/DDBJ databases">
        <title>Antimicrobial potential of Antarctic Bacteria.</title>
        <authorList>
            <person name="Benaud N."/>
            <person name="Edwards R.J."/>
            <person name="Ferrari B.C."/>
        </authorList>
    </citation>
    <scope>NUCLEOTIDE SEQUENCE [LARGE SCALE GENOMIC DNA]</scope>
    <source>
        <strain evidence="4">INR9</strain>
        <plasmid evidence="4">unnamed1</plasmid>
    </source>
</reference>
<keyword evidence="1" id="KW-0472">Membrane</keyword>
<evidence type="ECO:0000256" key="1">
    <source>
        <dbReference type="SAM" id="Phobius"/>
    </source>
</evidence>
<reference evidence="3" key="2">
    <citation type="journal article" date="2020" name="Microbiol. Resour. Announc.">
        <title>Antarctic desert soil bacteria exhibit high novel natural product potential, evaluated through long-read genome sequencing and comparative genomics.</title>
        <authorList>
            <person name="Benaud N."/>
            <person name="Edwards R.J."/>
            <person name="Amos T.G."/>
            <person name="D'Agostino P.M."/>
            <person name="Gutierrez-Chavez C."/>
            <person name="Montgomery K."/>
            <person name="Nicetic I."/>
            <person name="Ferrari B.C."/>
        </authorList>
    </citation>
    <scope>NUCLEOTIDE SEQUENCE</scope>
    <source>
        <strain evidence="3">INR9</strain>
    </source>
</reference>
<dbReference type="Proteomes" id="UP000515511">
    <property type="component" value="Chromosome"/>
</dbReference>
<geneLocation type="plasmid" evidence="3 4">
    <name>unnamed1</name>
</geneLocation>
<evidence type="ECO:0000313" key="4">
    <source>
        <dbReference type="Proteomes" id="UP000515511"/>
    </source>
</evidence>
<feature type="transmembrane region" description="Helical" evidence="1">
    <location>
        <begin position="88"/>
        <end position="113"/>
    </location>
</feature>
<dbReference type="Proteomes" id="UP000515511">
    <property type="component" value="Plasmid unnamed1"/>
</dbReference>
<gene>
    <name evidence="2" type="ORF">F1C12_18090</name>
    <name evidence="3" type="ORF">F1C12_21860</name>
</gene>
<feature type="transmembrane region" description="Helical" evidence="1">
    <location>
        <begin position="125"/>
        <end position="147"/>
    </location>
</feature>
<feature type="transmembrane region" description="Helical" evidence="1">
    <location>
        <begin position="207"/>
        <end position="225"/>
    </location>
</feature>
<proteinExistence type="predicted"/>
<dbReference type="RefSeq" id="WP_185276274.1">
    <property type="nucleotide sequence ID" value="NZ_CP043641.1"/>
</dbReference>
<evidence type="ECO:0000313" key="2">
    <source>
        <dbReference type="EMBL" id="QNE36840.1"/>
    </source>
</evidence>
<keyword evidence="1" id="KW-1133">Transmembrane helix</keyword>
<feature type="transmembrane region" description="Helical" evidence="1">
    <location>
        <begin position="232"/>
        <end position="252"/>
    </location>
</feature>
<accession>A0A7G6YHG7</accession>
<protein>
    <submittedName>
        <fullName evidence="3">Uncharacterized protein</fullName>
    </submittedName>
</protein>
<dbReference type="KEGG" id="lse:F1C12_18090"/>